<evidence type="ECO:0000313" key="1">
    <source>
        <dbReference type="EMBL" id="KAK9702397.1"/>
    </source>
</evidence>
<dbReference type="Proteomes" id="UP001458880">
    <property type="component" value="Unassembled WGS sequence"/>
</dbReference>
<reference evidence="1 2" key="1">
    <citation type="journal article" date="2024" name="BMC Genomics">
        <title>De novo assembly and annotation of Popillia japonica's genome with initial clues to its potential as an invasive pest.</title>
        <authorList>
            <person name="Cucini C."/>
            <person name="Boschi S."/>
            <person name="Funari R."/>
            <person name="Cardaioli E."/>
            <person name="Iannotti N."/>
            <person name="Marturano G."/>
            <person name="Paoli F."/>
            <person name="Bruttini M."/>
            <person name="Carapelli A."/>
            <person name="Frati F."/>
            <person name="Nardi F."/>
        </authorList>
    </citation>
    <scope>NUCLEOTIDE SEQUENCE [LARGE SCALE GENOMIC DNA]</scope>
    <source>
        <strain evidence="1">DMR45628</strain>
    </source>
</reference>
<protein>
    <submittedName>
        <fullName evidence="1">Uncharacterized protein</fullName>
    </submittedName>
</protein>
<proteinExistence type="predicted"/>
<dbReference type="AlphaFoldDB" id="A0AAW1JFP0"/>
<keyword evidence="2" id="KW-1185">Reference proteome</keyword>
<gene>
    <name evidence="1" type="ORF">QE152_g29983</name>
</gene>
<evidence type="ECO:0000313" key="2">
    <source>
        <dbReference type="Proteomes" id="UP001458880"/>
    </source>
</evidence>
<dbReference type="EMBL" id="JASPKY010000393">
    <property type="protein sequence ID" value="KAK9702397.1"/>
    <property type="molecule type" value="Genomic_DNA"/>
</dbReference>
<organism evidence="1 2">
    <name type="scientific">Popillia japonica</name>
    <name type="common">Japanese beetle</name>
    <dbReference type="NCBI Taxonomy" id="7064"/>
    <lineage>
        <taxon>Eukaryota</taxon>
        <taxon>Metazoa</taxon>
        <taxon>Ecdysozoa</taxon>
        <taxon>Arthropoda</taxon>
        <taxon>Hexapoda</taxon>
        <taxon>Insecta</taxon>
        <taxon>Pterygota</taxon>
        <taxon>Neoptera</taxon>
        <taxon>Endopterygota</taxon>
        <taxon>Coleoptera</taxon>
        <taxon>Polyphaga</taxon>
        <taxon>Scarabaeiformia</taxon>
        <taxon>Scarabaeidae</taxon>
        <taxon>Rutelinae</taxon>
        <taxon>Popillia</taxon>
    </lineage>
</organism>
<accession>A0AAW1JFP0</accession>
<sequence length="107" mass="12048">MNPSRVGQKLLQHLVLLVKLESYHMQAFPADLASLRNEGQALIVNFSMRGQNCLLTNKDKGIVIKLPPTHLHIIITKELDLRKLFPGWVLGAFGISKKQSNSRCQKC</sequence>
<name>A0AAW1JFP0_POPJA</name>
<comment type="caution">
    <text evidence="1">The sequence shown here is derived from an EMBL/GenBank/DDBJ whole genome shotgun (WGS) entry which is preliminary data.</text>
</comment>